<dbReference type="OMA" id="KNSMVQT"/>
<organism evidence="1 2">
    <name type="scientific">Oryza glaberrima</name>
    <name type="common">African rice</name>
    <dbReference type="NCBI Taxonomy" id="4538"/>
    <lineage>
        <taxon>Eukaryota</taxon>
        <taxon>Viridiplantae</taxon>
        <taxon>Streptophyta</taxon>
        <taxon>Embryophyta</taxon>
        <taxon>Tracheophyta</taxon>
        <taxon>Spermatophyta</taxon>
        <taxon>Magnoliopsida</taxon>
        <taxon>Liliopsida</taxon>
        <taxon>Poales</taxon>
        <taxon>Poaceae</taxon>
        <taxon>BOP clade</taxon>
        <taxon>Oryzoideae</taxon>
        <taxon>Oryzeae</taxon>
        <taxon>Oryzinae</taxon>
        <taxon>Oryza</taxon>
    </lineage>
</organism>
<protein>
    <submittedName>
        <fullName evidence="1">Uncharacterized protein</fullName>
    </submittedName>
</protein>
<sequence length="84" mass="9576">IALKIPLDSQELKWTKKATLKLPKATFHETISSSLRRRRKRKNSMVQTSSCSRSICSQALPVVFLSYFVFGSFVCRECVWPVGP</sequence>
<accession>I1PCI6</accession>
<name>I1PCI6_ORYGL</name>
<reference evidence="1" key="1">
    <citation type="submission" date="2015-06" db="UniProtKB">
        <authorList>
            <consortium name="EnsemblPlants"/>
        </authorList>
    </citation>
    <scope>IDENTIFICATION</scope>
</reference>
<evidence type="ECO:0000313" key="1">
    <source>
        <dbReference type="EnsemblPlants" id="ORGLA03G0208200.1"/>
    </source>
</evidence>
<dbReference type="EnsemblPlants" id="ORGLA03G0208200.1">
    <property type="protein sequence ID" value="ORGLA03G0208200.1"/>
    <property type="gene ID" value="ORGLA03G0208200"/>
</dbReference>
<reference evidence="1 2" key="2">
    <citation type="submission" date="2018-04" db="EMBL/GenBank/DDBJ databases">
        <title>OglaRS2 (Oryza glaberrima Reference Sequence Version 2).</title>
        <authorList>
            <person name="Zhang J."/>
            <person name="Kudrna D."/>
            <person name="Lee S."/>
            <person name="Talag J."/>
            <person name="Rajasekar S."/>
            <person name="Wing R.A."/>
        </authorList>
    </citation>
    <scope>NUCLEOTIDE SEQUENCE [LARGE SCALE GENOMIC DNA]</scope>
    <source>
        <strain evidence="1 2">cv. IRGC 96717</strain>
    </source>
</reference>
<evidence type="ECO:0000313" key="2">
    <source>
        <dbReference type="Proteomes" id="UP000007306"/>
    </source>
</evidence>
<dbReference type="HOGENOM" id="CLU_2801596_0_0_1"/>
<dbReference type="Gramene" id="ORGLA03G0208200.1">
    <property type="protein sequence ID" value="ORGLA03G0208200.1"/>
    <property type="gene ID" value="ORGLA03G0208200"/>
</dbReference>
<dbReference type="Proteomes" id="UP000007306">
    <property type="component" value="Chromosome 3"/>
</dbReference>
<keyword evidence="2" id="KW-1185">Reference proteome</keyword>
<dbReference type="AlphaFoldDB" id="I1PCI6"/>
<proteinExistence type="predicted"/>